<gene>
    <name evidence="5" type="ORF">BJX67DRAFT_358813</name>
</gene>
<dbReference type="PANTHER" id="PTHR10938">
    <property type="entry name" value="TRANSLATION INITIATION FACTOR IF-3"/>
    <property type="match status" value="1"/>
</dbReference>
<protein>
    <recommendedName>
        <fullName evidence="4">Translation initiation factor 3 N-terminal domain-containing protein</fullName>
    </recommendedName>
</protein>
<proteinExistence type="inferred from homology"/>
<dbReference type="Proteomes" id="UP001610432">
    <property type="component" value="Unassembled WGS sequence"/>
</dbReference>
<comment type="caution">
    <text evidence="5">The sequence shown here is derived from an EMBL/GenBank/DDBJ whole genome shotgun (WGS) entry which is preliminary data.</text>
</comment>
<dbReference type="SUPFAM" id="SSF54364">
    <property type="entry name" value="Translation initiation factor IF3, N-terminal domain"/>
    <property type="match status" value="1"/>
</dbReference>
<evidence type="ECO:0000256" key="3">
    <source>
        <dbReference type="ARBA" id="ARBA00022917"/>
    </source>
</evidence>
<accession>A0ABR4LLI8</accession>
<reference evidence="5 6" key="1">
    <citation type="submission" date="2024-07" db="EMBL/GenBank/DDBJ databases">
        <title>Section-level genome sequencing and comparative genomics of Aspergillus sections Usti and Cavernicolus.</title>
        <authorList>
            <consortium name="Lawrence Berkeley National Laboratory"/>
            <person name="Nybo J.L."/>
            <person name="Vesth T.C."/>
            <person name="Theobald S."/>
            <person name="Frisvad J.C."/>
            <person name="Larsen T.O."/>
            <person name="Kjaerboelling I."/>
            <person name="Rothschild-Mancinelli K."/>
            <person name="Lyhne E.K."/>
            <person name="Kogle M.E."/>
            <person name="Barry K."/>
            <person name="Clum A."/>
            <person name="Na H."/>
            <person name="Ledsgaard L."/>
            <person name="Lin J."/>
            <person name="Lipzen A."/>
            <person name="Kuo A."/>
            <person name="Riley R."/>
            <person name="Mondo S."/>
            <person name="Labutti K."/>
            <person name="Haridas S."/>
            <person name="Pangalinan J."/>
            <person name="Salamov A.A."/>
            <person name="Simmons B.A."/>
            <person name="Magnuson J.K."/>
            <person name="Chen J."/>
            <person name="Drula E."/>
            <person name="Henrissat B."/>
            <person name="Wiebenga A."/>
            <person name="Lubbers R.J."/>
            <person name="Gomes A.C."/>
            <person name="Macurrencykelacurrency M.R."/>
            <person name="Stajich J."/>
            <person name="Grigoriev I.V."/>
            <person name="Mortensen U.H."/>
            <person name="De Vries R.P."/>
            <person name="Baker S.E."/>
            <person name="Andersen M.R."/>
        </authorList>
    </citation>
    <scope>NUCLEOTIDE SEQUENCE [LARGE SCALE GENOMIC DNA]</scope>
    <source>
        <strain evidence="5 6">CBS 449.75</strain>
    </source>
</reference>
<dbReference type="GeneID" id="98144667"/>
<evidence type="ECO:0000256" key="1">
    <source>
        <dbReference type="ARBA" id="ARBA00005439"/>
    </source>
</evidence>
<evidence type="ECO:0000259" key="4">
    <source>
        <dbReference type="Pfam" id="PF05198"/>
    </source>
</evidence>
<keyword evidence="2" id="KW-0396">Initiation factor</keyword>
<dbReference type="InterPro" id="IPR036788">
    <property type="entry name" value="T_IF-3_C_sf"/>
</dbReference>
<comment type="similarity">
    <text evidence="1">Belongs to the IF-3 family.</text>
</comment>
<dbReference type="Gene3D" id="3.10.20.80">
    <property type="entry name" value="Translation initiation factor 3 (IF-3), N-terminal domain"/>
    <property type="match status" value="1"/>
</dbReference>
<sequence>MAHTRGLVSTTQALRQIFLVPQTTPRVQFFRYCRIGTLPLPRLLHSNRRFRQHPRPPTNNEQIIDEAIEASYVQVVNDEGRLDPPERLQSVLRSLKRPDSFLLQVSPGTRDQPPVCKIMDRVALQEHERAQAKAARTAKTSLKQMELNWAIDAHDLSHRLKQLTTFIEKGRTVELILTRKMGKRRPTLEEVKGLMDKVLQAVKDANAIQVSPMKGEPGKHLVLAVKKKDS</sequence>
<feature type="domain" description="Translation initiation factor 3 N-terminal" evidence="4">
    <location>
        <begin position="64"/>
        <end position="133"/>
    </location>
</feature>
<organism evidence="5 6">
    <name type="scientific">Aspergillus lucknowensis</name>
    <dbReference type="NCBI Taxonomy" id="176173"/>
    <lineage>
        <taxon>Eukaryota</taxon>
        <taxon>Fungi</taxon>
        <taxon>Dikarya</taxon>
        <taxon>Ascomycota</taxon>
        <taxon>Pezizomycotina</taxon>
        <taxon>Eurotiomycetes</taxon>
        <taxon>Eurotiomycetidae</taxon>
        <taxon>Eurotiales</taxon>
        <taxon>Aspergillaceae</taxon>
        <taxon>Aspergillus</taxon>
        <taxon>Aspergillus subgen. Nidulantes</taxon>
    </lineage>
</organism>
<dbReference type="SUPFAM" id="SSF55200">
    <property type="entry name" value="Translation initiation factor IF3, C-terminal domain"/>
    <property type="match status" value="1"/>
</dbReference>
<dbReference type="InterPro" id="IPR019814">
    <property type="entry name" value="Translation_initiation_fac_3_N"/>
</dbReference>
<evidence type="ECO:0000256" key="2">
    <source>
        <dbReference type="ARBA" id="ARBA00022540"/>
    </source>
</evidence>
<evidence type="ECO:0000313" key="5">
    <source>
        <dbReference type="EMBL" id="KAL2865403.1"/>
    </source>
</evidence>
<dbReference type="InterPro" id="IPR001288">
    <property type="entry name" value="Translation_initiation_fac_3"/>
</dbReference>
<dbReference type="EMBL" id="JBFXLQ010000032">
    <property type="protein sequence ID" value="KAL2865403.1"/>
    <property type="molecule type" value="Genomic_DNA"/>
</dbReference>
<dbReference type="Gene3D" id="3.30.110.10">
    <property type="entry name" value="Translation initiation factor 3 (IF-3), C-terminal domain"/>
    <property type="match status" value="1"/>
</dbReference>
<dbReference type="Pfam" id="PF05198">
    <property type="entry name" value="IF3_N"/>
    <property type="match status" value="1"/>
</dbReference>
<keyword evidence="3" id="KW-0648">Protein biosynthesis</keyword>
<name>A0ABR4LLI8_9EURO</name>
<keyword evidence="6" id="KW-1185">Reference proteome</keyword>
<evidence type="ECO:0000313" key="6">
    <source>
        <dbReference type="Proteomes" id="UP001610432"/>
    </source>
</evidence>
<dbReference type="RefSeq" id="XP_070884382.1">
    <property type="nucleotide sequence ID" value="XM_071029595.1"/>
</dbReference>
<dbReference type="InterPro" id="IPR036787">
    <property type="entry name" value="T_IF-3_N_sf"/>
</dbReference>
<dbReference type="PANTHER" id="PTHR10938:SF0">
    <property type="entry name" value="TRANSLATION INITIATION FACTOR IF-3, MITOCHONDRIAL"/>
    <property type="match status" value="1"/>
</dbReference>